<proteinExistence type="predicted"/>
<protein>
    <submittedName>
        <fullName evidence="2">Hydroxyproline-rich glycoprotein</fullName>
    </submittedName>
</protein>
<evidence type="ECO:0000313" key="2">
    <source>
        <dbReference type="EMBL" id="MCH80409.1"/>
    </source>
</evidence>
<comment type="caution">
    <text evidence="2">The sequence shown here is derived from an EMBL/GenBank/DDBJ whole genome shotgun (WGS) entry which is preliminary data.</text>
</comment>
<gene>
    <name evidence="2" type="ORF">A2U01_0001177</name>
</gene>
<dbReference type="EMBL" id="LXQA010001024">
    <property type="protein sequence ID" value="MCH80409.1"/>
    <property type="molecule type" value="Genomic_DNA"/>
</dbReference>
<name>A0A392LZI5_9FABA</name>
<dbReference type="AlphaFoldDB" id="A0A392LZI5"/>
<feature type="region of interest" description="Disordered" evidence="1">
    <location>
        <begin position="1"/>
        <end position="77"/>
    </location>
</feature>
<keyword evidence="3" id="KW-1185">Reference proteome</keyword>
<dbReference type="Proteomes" id="UP000265520">
    <property type="component" value="Unassembled WGS sequence"/>
</dbReference>
<reference evidence="2 3" key="1">
    <citation type="journal article" date="2018" name="Front. Plant Sci.">
        <title>Red Clover (Trifolium pratense) and Zigzag Clover (T. medium) - A Picture of Genomic Similarities and Differences.</title>
        <authorList>
            <person name="Dluhosova J."/>
            <person name="Istvanek J."/>
            <person name="Nedelnik J."/>
            <person name="Repkova J."/>
        </authorList>
    </citation>
    <scope>NUCLEOTIDE SEQUENCE [LARGE SCALE GENOMIC DNA]</scope>
    <source>
        <strain evidence="3">cv. 10/8</strain>
        <tissue evidence="2">Leaf</tissue>
    </source>
</reference>
<sequence>MLAPQGLADYYKPPKFKPPFHRHPIYKPPIHKPPIYKPPHKKPPILNKKSVSSCTKDPTRPCYPPRRPPPAEDNTHF</sequence>
<evidence type="ECO:0000256" key="1">
    <source>
        <dbReference type="SAM" id="MobiDB-lite"/>
    </source>
</evidence>
<evidence type="ECO:0000313" key="3">
    <source>
        <dbReference type="Proteomes" id="UP000265520"/>
    </source>
</evidence>
<feature type="compositionally biased region" description="Basic residues" evidence="1">
    <location>
        <begin position="14"/>
        <end position="25"/>
    </location>
</feature>
<accession>A0A392LZI5</accession>
<organism evidence="2 3">
    <name type="scientific">Trifolium medium</name>
    <dbReference type="NCBI Taxonomy" id="97028"/>
    <lineage>
        <taxon>Eukaryota</taxon>
        <taxon>Viridiplantae</taxon>
        <taxon>Streptophyta</taxon>
        <taxon>Embryophyta</taxon>
        <taxon>Tracheophyta</taxon>
        <taxon>Spermatophyta</taxon>
        <taxon>Magnoliopsida</taxon>
        <taxon>eudicotyledons</taxon>
        <taxon>Gunneridae</taxon>
        <taxon>Pentapetalae</taxon>
        <taxon>rosids</taxon>
        <taxon>fabids</taxon>
        <taxon>Fabales</taxon>
        <taxon>Fabaceae</taxon>
        <taxon>Papilionoideae</taxon>
        <taxon>50 kb inversion clade</taxon>
        <taxon>NPAAA clade</taxon>
        <taxon>Hologalegina</taxon>
        <taxon>IRL clade</taxon>
        <taxon>Trifolieae</taxon>
        <taxon>Trifolium</taxon>
    </lineage>
</organism>